<dbReference type="RefSeq" id="XP_005089922.1">
    <property type="nucleotide sequence ID" value="XM_005089865.3"/>
</dbReference>
<dbReference type="PANTHER" id="PTHR28603">
    <property type="entry name" value="TRANSMEMBRANE PROTEIN 243"/>
    <property type="match status" value="1"/>
</dbReference>
<accession>A0ABM0JBL3</accession>
<protein>
    <submittedName>
        <fullName evidence="3">Transmembrane protein 243</fullName>
    </submittedName>
</protein>
<reference evidence="3" key="1">
    <citation type="submission" date="2025-08" db="UniProtKB">
        <authorList>
            <consortium name="RefSeq"/>
        </authorList>
    </citation>
    <scope>IDENTIFICATION</scope>
</reference>
<keyword evidence="1" id="KW-1133">Transmembrane helix</keyword>
<evidence type="ECO:0000313" key="3">
    <source>
        <dbReference type="RefSeq" id="XP_005089922.1"/>
    </source>
</evidence>
<keyword evidence="2" id="KW-1185">Reference proteome</keyword>
<organism evidence="2 3">
    <name type="scientific">Aplysia californica</name>
    <name type="common">California sea hare</name>
    <dbReference type="NCBI Taxonomy" id="6500"/>
    <lineage>
        <taxon>Eukaryota</taxon>
        <taxon>Metazoa</taxon>
        <taxon>Spiralia</taxon>
        <taxon>Lophotrochozoa</taxon>
        <taxon>Mollusca</taxon>
        <taxon>Gastropoda</taxon>
        <taxon>Heterobranchia</taxon>
        <taxon>Euthyneura</taxon>
        <taxon>Tectipleura</taxon>
        <taxon>Aplysiida</taxon>
        <taxon>Aplysioidea</taxon>
        <taxon>Aplysiidae</taxon>
        <taxon>Aplysia</taxon>
    </lineage>
</organism>
<proteinExistence type="predicted"/>
<dbReference type="PANTHER" id="PTHR28603:SF1">
    <property type="entry name" value="TRANSMEMBRANE PROTEIN 243"/>
    <property type="match status" value="1"/>
</dbReference>
<dbReference type="Proteomes" id="UP000694888">
    <property type="component" value="Unplaced"/>
</dbReference>
<keyword evidence="1 3" id="KW-0812">Transmembrane</keyword>
<feature type="transmembrane region" description="Helical" evidence="1">
    <location>
        <begin position="88"/>
        <end position="107"/>
    </location>
</feature>
<dbReference type="InterPro" id="IPR022564">
    <property type="entry name" value="DUF2678"/>
</dbReference>
<name>A0ABM0JBL3_APLCA</name>
<dbReference type="GeneID" id="101845438"/>
<feature type="transmembrane region" description="Helical" evidence="1">
    <location>
        <begin position="23"/>
        <end position="45"/>
    </location>
</feature>
<sequence length="118" mass="13488">MDHRELDPLDRPLFGAPRSSDRVINLVVGLLTGLMVFVTLISAFVFPSWPPDGVNVFFAFVIVLICGSHLLLIYWYRQGDLEPRFRSMILYNAFNIVMLCVVGNLYIHGVDTRRESSR</sequence>
<gene>
    <name evidence="3" type="primary">LOC101845438</name>
</gene>
<dbReference type="Pfam" id="PF10856">
    <property type="entry name" value="DUF2678"/>
    <property type="match status" value="1"/>
</dbReference>
<evidence type="ECO:0000313" key="2">
    <source>
        <dbReference type="Proteomes" id="UP000694888"/>
    </source>
</evidence>
<evidence type="ECO:0000256" key="1">
    <source>
        <dbReference type="SAM" id="Phobius"/>
    </source>
</evidence>
<feature type="transmembrane region" description="Helical" evidence="1">
    <location>
        <begin position="57"/>
        <end position="76"/>
    </location>
</feature>
<keyword evidence="1" id="KW-0472">Membrane</keyword>